<protein>
    <recommendedName>
        <fullName evidence="3">Nucleotide-diphospho-sugar transferase domain-containing protein</fullName>
    </recommendedName>
</protein>
<accession>A0A5S9N004</accession>
<dbReference type="EMBL" id="CACSII010000001">
    <property type="protein sequence ID" value="CAA0082046.1"/>
    <property type="molecule type" value="Genomic_DNA"/>
</dbReference>
<dbReference type="Pfam" id="PF20330">
    <property type="entry name" value="DUF6625"/>
    <property type="match status" value="1"/>
</dbReference>
<evidence type="ECO:0000313" key="1">
    <source>
        <dbReference type="EMBL" id="CAA0082046.1"/>
    </source>
</evidence>
<dbReference type="Proteomes" id="UP000434580">
    <property type="component" value="Unassembled WGS sequence"/>
</dbReference>
<dbReference type="OrthoDB" id="1910631at2"/>
<evidence type="ECO:0000313" key="2">
    <source>
        <dbReference type="Proteomes" id="UP000434580"/>
    </source>
</evidence>
<organism evidence="1 2">
    <name type="scientific">BD1-7 clade bacterium</name>
    <dbReference type="NCBI Taxonomy" id="2029982"/>
    <lineage>
        <taxon>Bacteria</taxon>
        <taxon>Pseudomonadati</taxon>
        <taxon>Pseudomonadota</taxon>
        <taxon>Gammaproteobacteria</taxon>
        <taxon>Cellvibrionales</taxon>
        <taxon>Spongiibacteraceae</taxon>
        <taxon>BD1-7 clade</taxon>
    </lineage>
</organism>
<proteinExistence type="predicted"/>
<dbReference type="AlphaFoldDB" id="A0A5S9N004"/>
<dbReference type="InterPro" id="IPR046733">
    <property type="entry name" value="DUF6625"/>
</dbReference>
<name>A0A5S9N004_9GAMM</name>
<sequence length="295" mass="35156">MRTALLVPYFGPLPVWWPLFVESVKYNPSYTFFLFTDQNVDHGADNLVVIPETFSNYCSKIGQLLNFDFNPKNPYKLCDARPVFGHLHQELIEGFDFYGYCDVDLIFGRIDDFMPENPTQYRAISTHDRRTAGHFSIFKNVEKNRLAYHKIRNLQQLLTDHKHHGVDENHFSRIYYRHKSKPMWLRKLLFKFSWHTSRNYFKEQYTTPYTHNPWIAGSFEFPTEWYWKNGSITNNRDGNREFMYLHFMSLKSARFYPYAKQAPWETVDNLVNIPTTAAKAGFRIDLQGFHTLDEK</sequence>
<reference evidence="1 2" key="1">
    <citation type="submission" date="2019-11" db="EMBL/GenBank/DDBJ databases">
        <authorList>
            <person name="Holert J."/>
        </authorList>
    </citation>
    <scope>NUCLEOTIDE SEQUENCE [LARGE SCALE GENOMIC DNA]</scope>
    <source>
        <strain evidence="1">BC5_2</strain>
    </source>
</reference>
<evidence type="ECO:0008006" key="3">
    <source>
        <dbReference type="Google" id="ProtNLM"/>
    </source>
</evidence>
<gene>
    <name evidence="1" type="ORF">DPBNPPHM_00414</name>
</gene>